<dbReference type="AlphaFoldDB" id="A0A941APD4"/>
<feature type="transmembrane region" description="Helical" evidence="8">
    <location>
        <begin position="243"/>
        <end position="273"/>
    </location>
</feature>
<name>A0A941APD4_9BACI</name>
<dbReference type="InterPro" id="IPR002549">
    <property type="entry name" value="AI-2E-like"/>
</dbReference>
<feature type="transmembrane region" description="Helical" evidence="8">
    <location>
        <begin position="280"/>
        <end position="302"/>
    </location>
</feature>
<feature type="transmembrane region" description="Helical" evidence="8">
    <location>
        <begin position="67"/>
        <end position="92"/>
    </location>
</feature>
<gene>
    <name evidence="9" type="ORF">J7W16_16185</name>
</gene>
<dbReference type="PANTHER" id="PTHR21716">
    <property type="entry name" value="TRANSMEMBRANE PROTEIN"/>
    <property type="match status" value="1"/>
</dbReference>
<organism evidence="9 10">
    <name type="scientific">Halalkalibacter suaedae</name>
    <dbReference type="NCBI Taxonomy" id="2822140"/>
    <lineage>
        <taxon>Bacteria</taxon>
        <taxon>Bacillati</taxon>
        <taxon>Bacillota</taxon>
        <taxon>Bacilli</taxon>
        <taxon>Bacillales</taxon>
        <taxon>Bacillaceae</taxon>
        <taxon>Halalkalibacter</taxon>
    </lineage>
</organism>
<evidence type="ECO:0000256" key="4">
    <source>
        <dbReference type="ARBA" id="ARBA00022475"/>
    </source>
</evidence>
<evidence type="ECO:0000256" key="5">
    <source>
        <dbReference type="ARBA" id="ARBA00022692"/>
    </source>
</evidence>
<sequence length="355" mass="39456">MWIKHPFFKYLTGVVLVLITLYLLGEVQFILSPIINFATILFFPLLFAGFLYYIFKPIVQFLAKAKYIPRSVAILIVFTTLVGGIVLAGASIGGSVEEQFVQFAQDVPTIIEENEEQTKQLVNENNFGLMSYEEAKQRVITYISNQSAKIGDNVNAIVSTITNFITVLVIVPFVLFYFLKDGPRLLPYLLKILPEKHQDEGKRLLHDIDQTLSTYIGGQMLVALVNGILMYIGYLIIGLDYAIVLALIVVVTAVIPIIGPALGILPAIIIALLTDPVMVLWILLILLIVQQLEGNFVSPLIIGNKLSIHPLTVILLLLAAGTVYGFIGILVAVPFYSVLKVIIKNVYRFYQLRTA</sequence>
<feature type="transmembrane region" description="Helical" evidence="8">
    <location>
        <begin position="7"/>
        <end position="24"/>
    </location>
</feature>
<dbReference type="GO" id="GO:0005886">
    <property type="term" value="C:plasma membrane"/>
    <property type="evidence" value="ECO:0007669"/>
    <property type="project" value="UniProtKB-SubCell"/>
</dbReference>
<evidence type="ECO:0000256" key="2">
    <source>
        <dbReference type="ARBA" id="ARBA00009773"/>
    </source>
</evidence>
<proteinExistence type="inferred from homology"/>
<keyword evidence="5 8" id="KW-0812">Transmembrane</keyword>
<accession>A0A941APD4</accession>
<dbReference type="EMBL" id="JAGKSQ010000007">
    <property type="protein sequence ID" value="MBP3952660.1"/>
    <property type="molecule type" value="Genomic_DNA"/>
</dbReference>
<keyword evidence="10" id="KW-1185">Reference proteome</keyword>
<evidence type="ECO:0000313" key="9">
    <source>
        <dbReference type="EMBL" id="MBP3952660.1"/>
    </source>
</evidence>
<dbReference type="Proteomes" id="UP000678228">
    <property type="component" value="Unassembled WGS sequence"/>
</dbReference>
<feature type="transmembrane region" description="Helical" evidence="8">
    <location>
        <begin position="30"/>
        <end position="55"/>
    </location>
</feature>
<comment type="caution">
    <text evidence="9">The sequence shown here is derived from an EMBL/GenBank/DDBJ whole genome shotgun (WGS) entry which is preliminary data.</text>
</comment>
<reference evidence="9" key="1">
    <citation type="submission" date="2021-03" db="EMBL/GenBank/DDBJ databases">
        <title>Bacillus suaedae sp. nov., isolated from Suaeda aralocaspica.</title>
        <authorList>
            <person name="Lei R.F.R."/>
        </authorList>
    </citation>
    <scope>NUCLEOTIDE SEQUENCE</scope>
    <source>
        <strain evidence="9">YZJH907-2</strain>
    </source>
</reference>
<evidence type="ECO:0000256" key="3">
    <source>
        <dbReference type="ARBA" id="ARBA00022448"/>
    </source>
</evidence>
<keyword evidence="7 8" id="KW-0472">Membrane</keyword>
<evidence type="ECO:0000313" key="10">
    <source>
        <dbReference type="Proteomes" id="UP000678228"/>
    </source>
</evidence>
<comment type="subcellular location">
    <subcellularLocation>
        <location evidence="1">Cell membrane</location>
        <topology evidence="1">Multi-pass membrane protein</topology>
    </subcellularLocation>
</comment>
<keyword evidence="3" id="KW-0813">Transport</keyword>
<evidence type="ECO:0000256" key="8">
    <source>
        <dbReference type="SAM" id="Phobius"/>
    </source>
</evidence>
<dbReference type="Pfam" id="PF01594">
    <property type="entry name" value="AI-2E_transport"/>
    <property type="match status" value="1"/>
</dbReference>
<feature type="transmembrane region" description="Helical" evidence="8">
    <location>
        <begin position="314"/>
        <end position="339"/>
    </location>
</feature>
<evidence type="ECO:0000256" key="1">
    <source>
        <dbReference type="ARBA" id="ARBA00004651"/>
    </source>
</evidence>
<dbReference type="PANTHER" id="PTHR21716:SF53">
    <property type="entry name" value="PERMEASE PERM-RELATED"/>
    <property type="match status" value="1"/>
</dbReference>
<protein>
    <submittedName>
        <fullName evidence="9">AI-2E family transporter</fullName>
    </submittedName>
</protein>
<dbReference type="RefSeq" id="WP_210598516.1">
    <property type="nucleotide sequence ID" value="NZ_JAGKSQ010000007.1"/>
</dbReference>
<evidence type="ECO:0000256" key="6">
    <source>
        <dbReference type="ARBA" id="ARBA00022989"/>
    </source>
</evidence>
<keyword evidence="6 8" id="KW-1133">Transmembrane helix</keyword>
<feature type="transmembrane region" description="Helical" evidence="8">
    <location>
        <begin position="156"/>
        <end position="179"/>
    </location>
</feature>
<evidence type="ECO:0000256" key="7">
    <source>
        <dbReference type="ARBA" id="ARBA00023136"/>
    </source>
</evidence>
<feature type="transmembrane region" description="Helical" evidence="8">
    <location>
        <begin position="212"/>
        <end position="237"/>
    </location>
</feature>
<comment type="similarity">
    <text evidence="2">Belongs to the autoinducer-2 exporter (AI-2E) (TC 2.A.86) family.</text>
</comment>
<keyword evidence="4" id="KW-1003">Cell membrane</keyword>
<dbReference type="GO" id="GO:0055085">
    <property type="term" value="P:transmembrane transport"/>
    <property type="evidence" value="ECO:0007669"/>
    <property type="project" value="TreeGrafter"/>
</dbReference>